<organism evidence="2 3">
    <name type="scientific">Lutispora thermophila DSM 19022</name>
    <dbReference type="NCBI Taxonomy" id="1122184"/>
    <lineage>
        <taxon>Bacteria</taxon>
        <taxon>Bacillati</taxon>
        <taxon>Bacillota</taxon>
        <taxon>Clostridia</taxon>
        <taxon>Lutisporales</taxon>
        <taxon>Lutisporaceae</taxon>
        <taxon>Lutispora</taxon>
    </lineage>
</organism>
<sequence length="48" mass="5950">DCETGQQLRQITREYVEYYNNLRPHQSLDYRTPAEYYFGEYKQLQEVI</sequence>
<dbReference type="InterPro" id="IPR001584">
    <property type="entry name" value="Integrase_cat-core"/>
</dbReference>
<proteinExistence type="predicted"/>
<dbReference type="GO" id="GO:0015074">
    <property type="term" value="P:DNA integration"/>
    <property type="evidence" value="ECO:0007669"/>
    <property type="project" value="InterPro"/>
</dbReference>
<dbReference type="OrthoDB" id="9775203at2"/>
<dbReference type="SUPFAM" id="SSF53098">
    <property type="entry name" value="Ribonuclease H-like"/>
    <property type="match status" value="1"/>
</dbReference>
<dbReference type="AlphaFoldDB" id="A0A1M6IRK8"/>
<dbReference type="Proteomes" id="UP000184442">
    <property type="component" value="Unassembled WGS sequence"/>
</dbReference>
<evidence type="ECO:0000313" key="3">
    <source>
        <dbReference type="Proteomes" id="UP000184442"/>
    </source>
</evidence>
<feature type="non-terminal residue" evidence="2">
    <location>
        <position position="1"/>
    </location>
</feature>
<dbReference type="InterPro" id="IPR012337">
    <property type="entry name" value="RNaseH-like_sf"/>
</dbReference>
<dbReference type="RefSeq" id="WP_139250026.1">
    <property type="nucleotide sequence ID" value="NZ_FQZS01000037.1"/>
</dbReference>
<accession>A0A1M6IRK8</accession>
<name>A0A1M6IRK8_9FIRM</name>
<dbReference type="EMBL" id="FQZS01000037">
    <property type="protein sequence ID" value="SHJ37150.1"/>
    <property type="molecule type" value="Genomic_DNA"/>
</dbReference>
<protein>
    <submittedName>
        <fullName evidence="2">Integrase core domain-containing protein</fullName>
    </submittedName>
</protein>
<gene>
    <name evidence="2" type="ORF">SAMN02745176_03373</name>
</gene>
<reference evidence="2 3" key="1">
    <citation type="submission" date="2016-11" db="EMBL/GenBank/DDBJ databases">
        <authorList>
            <person name="Jaros S."/>
            <person name="Januszkiewicz K."/>
            <person name="Wedrychowicz H."/>
        </authorList>
    </citation>
    <scope>NUCLEOTIDE SEQUENCE [LARGE SCALE GENOMIC DNA]</scope>
    <source>
        <strain evidence="2 3">DSM 19022</strain>
    </source>
</reference>
<keyword evidence="3" id="KW-1185">Reference proteome</keyword>
<evidence type="ECO:0000313" key="2">
    <source>
        <dbReference type="EMBL" id="SHJ37150.1"/>
    </source>
</evidence>
<dbReference type="Pfam" id="PF13683">
    <property type="entry name" value="rve_3"/>
    <property type="match status" value="1"/>
</dbReference>
<evidence type="ECO:0000259" key="1">
    <source>
        <dbReference type="Pfam" id="PF13683"/>
    </source>
</evidence>
<feature type="domain" description="Integrase catalytic" evidence="1">
    <location>
        <begin position="5"/>
        <end position="33"/>
    </location>
</feature>